<evidence type="ECO:0000313" key="2">
    <source>
        <dbReference type="Proteomes" id="UP000625711"/>
    </source>
</evidence>
<accession>A0A834I5T7</accession>
<dbReference type="Proteomes" id="UP000625711">
    <property type="component" value="Unassembled WGS sequence"/>
</dbReference>
<reference evidence="1" key="1">
    <citation type="submission" date="2020-08" db="EMBL/GenBank/DDBJ databases">
        <title>Genome sequencing and assembly of the red palm weevil Rhynchophorus ferrugineus.</title>
        <authorList>
            <person name="Dias G.B."/>
            <person name="Bergman C.M."/>
            <person name="Manee M."/>
        </authorList>
    </citation>
    <scope>NUCLEOTIDE SEQUENCE</scope>
    <source>
        <strain evidence="1">AA-2017</strain>
        <tissue evidence="1">Whole larva</tissue>
    </source>
</reference>
<organism evidence="1 2">
    <name type="scientific">Rhynchophorus ferrugineus</name>
    <name type="common">Red palm weevil</name>
    <name type="synonym">Curculio ferrugineus</name>
    <dbReference type="NCBI Taxonomy" id="354439"/>
    <lineage>
        <taxon>Eukaryota</taxon>
        <taxon>Metazoa</taxon>
        <taxon>Ecdysozoa</taxon>
        <taxon>Arthropoda</taxon>
        <taxon>Hexapoda</taxon>
        <taxon>Insecta</taxon>
        <taxon>Pterygota</taxon>
        <taxon>Neoptera</taxon>
        <taxon>Endopterygota</taxon>
        <taxon>Coleoptera</taxon>
        <taxon>Polyphaga</taxon>
        <taxon>Cucujiformia</taxon>
        <taxon>Curculionidae</taxon>
        <taxon>Dryophthorinae</taxon>
        <taxon>Rhynchophorus</taxon>
    </lineage>
</organism>
<keyword evidence="2" id="KW-1185">Reference proteome</keyword>
<evidence type="ECO:0000313" key="1">
    <source>
        <dbReference type="EMBL" id="KAF7274524.1"/>
    </source>
</evidence>
<dbReference type="AlphaFoldDB" id="A0A834I5T7"/>
<gene>
    <name evidence="1" type="ORF">GWI33_012823</name>
</gene>
<protein>
    <submittedName>
        <fullName evidence="1">Uncharacterized protein</fullName>
    </submittedName>
</protein>
<proteinExistence type="predicted"/>
<dbReference type="EMBL" id="JAACXV010012674">
    <property type="protein sequence ID" value="KAF7274524.1"/>
    <property type="molecule type" value="Genomic_DNA"/>
</dbReference>
<comment type="caution">
    <text evidence="1">The sequence shown here is derived from an EMBL/GenBank/DDBJ whole genome shotgun (WGS) entry which is preliminary data.</text>
</comment>
<sequence length="111" mass="13350">MEYKNFPHYREYSVHFHTLYSFANAIENPPKRAKYDEEIEEGDDDDSDTLVCDEVEPEPYNLRVHVLKTTWANNAKRRLWAFIRYQRSLKKERRCSAKVIDNILNMIPNKI</sequence>
<name>A0A834I5T7_RHYFE</name>